<dbReference type="Pfam" id="PF17929">
    <property type="entry name" value="TetR_C_34"/>
    <property type="match status" value="1"/>
</dbReference>
<accession>A0ABW5P3E8</accession>
<dbReference type="InterPro" id="IPR050109">
    <property type="entry name" value="HTH-type_TetR-like_transc_reg"/>
</dbReference>
<dbReference type="InterPro" id="IPR041483">
    <property type="entry name" value="TetR_C_34"/>
</dbReference>
<feature type="domain" description="HTH tetR-type" evidence="3">
    <location>
        <begin position="17"/>
        <end position="77"/>
    </location>
</feature>
<gene>
    <name evidence="4" type="ORF">ACFSR9_04840</name>
</gene>
<proteinExistence type="predicted"/>
<reference evidence="5" key="1">
    <citation type="journal article" date="2019" name="Int. J. Syst. Evol. Microbiol.">
        <title>The Global Catalogue of Microorganisms (GCM) 10K type strain sequencing project: providing services to taxonomists for standard genome sequencing and annotation.</title>
        <authorList>
            <consortium name="The Broad Institute Genomics Platform"/>
            <consortium name="The Broad Institute Genome Sequencing Center for Infectious Disease"/>
            <person name="Wu L."/>
            <person name="Ma J."/>
        </authorList>
    </citation>
    <scope>NUCLEOTIDE SEQUENCE [LARGE SCALE GENOMIC DNA]</scope>
    <source>
        <strain evidence="5">KCTC 33842</strain>
    </source>
</reference>
<evidence type="ECO:0000256" key="2">
    <source>
        <dbReference type="PROSITE-ProRule" id="PRU00335"/>
    </source>
</evidence>
<dbReference type="SUPFAM" id="SSF46689">
    <property type="entry name" value="Homeodomain-like"/>
    <property type="match status" value="1"/>
</dbReference>
<name>A0ABW5P3E8_9DEIO</name>
<dbReference type="Proteomes" id="UP001597475">
    <property type="component" value="Unassembled WGS sequence"/>
</dbReference>
<evidence type="ECO:0000259" key="3">
    <source>
        <dbReference type="PROSITE" id="PS50977"/>
    </source>
</evidence>
<dbReference type="InterPro" id="IPR009057">
    <property type="entry name" value="Homeodomain-like_sf"/>
</dbReference>
<dbReference type="PROSITE" id="PS50977">
    <property type="entry name" value="HTH_TETR_2"/>
    <property type="match status" value="1"/>
</dbReference>
<dbReference type="PANTHER" id="PTHR30055">
    <property type="entry name" value="HTH-TYPE TRANSCRIPTIONAL REGULATOR RUTR"/>
    <property type="match status" value="1"/>
</dbReference>
<dbReference type="Pfam" id="PF00440">
    <property type="entry name" value="TetR_N"/>
    <property type="match status" value="1"/>
</dbReference>
<sequence>MPELSRPTRARSADEKHQRREEILQAAERLWNSTPYAELSMNQVAREAQLAKGTLYLYFSTKEELFMALLNKKLLGVLDDLARQLQAQPGRTPTETADLFADCAQENESLRRLLILAPLVLERNISVETNVTFKKNLWHAAQNLLSAMPFEEKTSLRFLRHVYALVVGWQQITEPNKAIQILKDAGVVTVTLNFEDEFRLSLRAVANVLATETA</sequence>
<evidence type="ECO:0000256" key="1">
    <source>
        <dbReference type="ARBA" id="ARBA00023125"/>
    </source>
</evidence>
<evidence type="ECO:0000313" key="4">
    <source>
        <dbReference type="EMBL" id="MFD2608767.1"/>
    </source>
</evidence>
<feature type="DNA-binding region" description="H-T-H motif" evidence="2">
    <location>
        <begin position="40"/>
        <end position="59"/>
    </location>
</feature>
<dbReference type="InterPro" id="IPR001647">
    <property type="entry name" value="HTH_TetR"/>
</dbReference>
<evidence type="ECO:0000313" key="5">
    <source>
        <dbReference type="Proteomes" id="UP001597475"/>
    </source>
</evidence>
<dbReference type="EMBL" id="JBHUMK010000015">
    <property type="protein sequence ID" value="MFD2608767.1"/>
    <property type="molecule type" value="Genomic_DNA"/>
</dbReference>
<protein>
    <submittedName>
        <fullName evidence="4">TetR family transcriptional regulator</fullName>
    </submittedName>
</protein>
<keyword evidence="1 2" id="KW-0238">DNA-binding</keyword>
<keyword evidence="5" id="KW-1185">Reference proteome</keyword>
<organism evidence="4 5">
    <name type="scientific">Deinococcus taklimakanensis</name>
    <dbReference type="NCBI Taxonomy" id="536443"/>
    <lineage>
        <taxon>Bacteria</taxon>
        <taxon>Thermotogati</taxon>
        <taxon>Deinococcota</taxon>
        <taxon>Deinococci</taxon>
        <taxon>Deinococcales</taxon>
        <taxon>Deinococcaceae</taxon>
        <taxon>Deinococcus</taxon>
    </lineage>
</organism>
<dbReference type="Gene3D" id="1.10.357.10">
    <property type="entry name" value="Tetracycline Repressor, domain 2"/>
    <property type="match status" value="1"/>
</dbReference>
<dbReference type="RefSeq" id="WP_386843583.1">
    <property type="nucleotide sequence ID" value="NZ_JBHUMK010000015.1"/>
</dbReference>
<comment type="caution">
    <text evidence="4">The sequence shown here is derived from an EMBL/GenBank/DDBJ whole genome shotgun (WGS) entry which is preliminary data.</text>
</comment>
<dbReference type="PRINTS" id="PR00455">
    <property type="entry name" value="HTHTETR"/>
</dbReference>
<dbReference type="PANTHER" id="PTHR30055:SF178">
    <property type="entry name" value="POSSIBLE TRANSCRIPTIONAL REGULATORY PROTEIN"/>
    <property type="match status" value="1"/>
</dbReference>